<organism evidence="2">
    <name type="scientific">Vibrio sp. HB236076</name>
    <dbReference type="NCBI Taxonomy" id="3232307"/>
    <lineage>
        <taxon>Bacteria</taxon>
        <taxon>Pseudomonadati</taxon>
        <taxon>Pseudomonadota</taxon>
        <taxon>Gammaproteobacteria</taxon>
        <taxon>Vibrionales</taxon>
        <taxon>Vibrionaceae</taxon>
        <taxon>Vibrio</taxon>
    </lineage>
</organism>
<dbReference type="GO" id="GO:0016301">
    <property type="term" value="F:kinase activity"/>
    <property type="evidence" value="ECO:0007669"/>
    <property type="project" value="UniProtKB-KW"/>
</dbReference>
<comment type="function">
    <text evidence="1">Catalyzes the specific phosphorylation of 1,6-anhydro-N-acetylmuramic acid (anhMurNAc) with the simultaneous cleavage of the 1,6-anhydro ring, generating MurNAc-6-P. Is required for the utilization of anhMurNAc either imported from the medium or derived from its own cell wall murein, and thus plays a role in cell wall recycling.</text>
</comment>
<keyword evidence="1" id="KW-0119">Carbohydrate metabolism</keyword>
<dbReference type="GO" id="GO:0016773">
    <property type="term" value="F:phosphotransferase activity, alcohol group as acceptor"/>
    <property type="evidence" value="ECO:0007669"/>
    <property type="project" value="UniProtKB-UniRule"/>
</dbReference>
<dbReference type="GO" id="GO:0009254">
    <property type="term" value="P:peptidoglycan turnover"/>
    <property type="evidence" value="ECO:0007669"/>
    <property type="project" value="UniProtKB-UniRule"/>
</dbReference>
<evidence type="ECO:0000313" key="2">
    <source>
        <dbReference type="EMBL" id="XDK25786.1"/>
    </source>
</evidence>
<keyword evidence="1 2" id="KW-0418">Kinase</keyword>
<dbReference type="GO" id="GO:0005524">
    <property type="term" value="F:ATP binding"/>
    <property type="evidence" value="ECO:0007669"/>
    <property type="project" value="UniProtKB-UniRule"/>
</dbReference>
<protein>
    <recommendedName>
        <fullName evidence="1">Anhydro-N-acetylmuramic acid kinase</fullName>
        <ecNumber evidence="1">2.7.1.170</ecNumber>
    </recommendedName>
    <alternativeName>
        <fullName evidence="1">AnhMurNAc kinase</fullName>
    </alternativeName>
</protein>
<dbReference type="EMBL" id="CP162601">
    <property type="protein sequence ID" value="XDK25786.1"/>
    <property type="molecule type" value="Genomic_DNA"/>
</dbReference>
<dbReference type="AlphaFoldDB" id="A0AB39HI44"/>
<accession>A0AB39HI44</accession>
<comment type="similarity">
    <text evidence="1">Belongs to the anhydro-N-acetylmuramic acid kinase family.</text>
</comment>
<dbReference type="InterPro" id="IPR005338">
    <property type="entry name" value="Anhydro_N_Ac-Mur_kinase"/>
</dbReference>
<dbReference type="Gene3D" id="3.30.420.40">
    <property type="match status" value="2"/>
</dbReference>
<gene>
    <name evidence="1" type="primary">anmK</name>
    <name evidence="2" type="ORF">AB0763_03835</name>
</gene>
<feature type="binding site" evidence="1">
    <location>
        <begin position="11"/>
        <end position="18"/>
    </location>
    <ligand>
        <name>ATP</name>
        <dbReference type="ChEBI" id="CHEBI:30616"/>
    </ligand>
</feature>
<comment type="pathway">
    <text evidence="1">Cell wall biogenesis; peptidoglycan recycling.</text>
</comment>
<sequence length="367" mass="40379">MTALYIGIMSGTSLDGIDTVLVDCSTPQCQLIAHHQTHMPADIKRHILSINQGQATDLPFIGELDYRLGHLFARSVQQLLNKAQVPAEHICAIGSHGQTVFHQPDGCTPFTMQLGDANIIAVETGIDTVADFRRKDMALGGQGAPLVPAFHRAIFPPQSSTQVILNIGGIANITVLPDDGSIIGYDTGPGNMLMDAWCEYHIGKPYDEHGEWAQQGQIITPLLSRLMRDPYLDKAPPKSTGREHYHLEWLTHQIGQTDYQAEDVQRTLCEFTAASIAHHIHRHQQGPTPQVWVCGGGVHNPLLMKRLAALLPEWQVKATDSRGYSSDYMEAMAFAWLAKQRLTHQVSNVPEVTGARQAASLGVIYYA</sequence>
<dbReference type="GO" id="GO:0006040">
    <property type="term" value="P:amino sugar metabolic process"/>
    <property type="evidence" value="ECO:0007669"/>
    <property type="project" value="InterPro"/>
</dbReference>
<dbReference type="SUPFAM" id="SSF53067">
    <property type="entry name" value="Actin-like ATPase domain"/>
    <property type="match status" value="1"/>
</dbReference>
<comment type="pathway">
    <text evidence="1">Amino-sugar metabolism; 1,6-anhydro-N-acetylmuramate degradation.</text>
</comment>
<dbReference type="PANTHER" id="PTHR30605">
    <property type="entry name" value="ANHYDRO-N-ACETYLMURAMIC ACID KINASE"/>
    <property type="match status" value="1"/>
</dbReference>
<comment type="catalytic activity">
    <reaction evidence="1">
        <text>1,6-anhydro-N-acetyl-beta-muramate + ATP + H2O = N-acetyl-D-muramate 6-phosphate + ADP + H(+)</text>
        <dbReference type="Rhea" id="RHEA:24952"/>
        <dbReference type="ChEBI" id="CHEBI:15377"/>
        <dbReference type="ChEBI" id="CHEBI:15378"/>
        <dbReference type="ChEBI" id="CHEBI:30616"/>
        <dbReference type="ChEBI" id="CHEBI:58690"/>
        <dbReference type="ChEBI" id="CHEBI:58722"/>
        <dbReference type="ChEBI" id="CHEBI:456216"/>
        <dbReference type="EC" id="2.7.1.170"/>
    </reaction>
</comment>
<keyword evidence="1" id="KW-0067">ATP-binding</keyword>
<dbReference type="PANTHER" id="PTHR30605:SF0">
    <property type="entry name" value="ANHYDRO-N-ACETYLMURAMIC ACID KINASE"/>
    <property type="match status" value="1"/>
</dbReference>
<proteinExistence type="inferred from homology"/>
<dbReference type="EC" id="2.7.1.170" evidence="1"/>
<dbReference type="KEGG" id="vih:AB0763_03835"/>
<dbReference type="CDD" id="cd24050">
    <property type="entry name" value="ASKHA_NBD_ANMK"/>
    <property type="match status" value="1"/>
</dbReference>
<dbReference type="GO" id="GO:0097175">
    <property type="term" value="P:1,6-anhydro-N-acetyl-beta-muramic acid catabolic process"/>
    <property type="evidence" value="ECO:0007669"/>
    <property type="project" value="UniProtKB-UniRule"/>
</dbReference>
<reference evidence="2" key="1">
    <citation type="submission" date="2024-07" db="EMBL/GenBank/DDBJ databases">
        <title>Genome Analysis of a Potential Novel Vibrio Species Secreting pH- and Thermo-stable Alginate Lyase and its Application in Producing Alginate Oligosaccharides.</title>
        <authorList>
            <person name="Huang H."/>
            <person name="Bao K."/>
        </authorList>
    </citation>
    <scope>NUCLEOTIDE SEQUENCE</scope>
    <source>
        <strain evidence="2">HB236076</strain>
    </source>
</reference>
<dbReference type="InterPro" id="IPR043129">
    <property type="entry name" value="ATPase_NBD"/>
</dbReference>
<keyword evidence="1" id="KW-0547">Nucleotide-binding</keyword>
<dbReference type="NCBIfam" id="NF007139">
    <property type="entry name" value="PRK09585.1-3"/>
    <property type="match status" value="1"/>
</dbReference>
<dbReference type="NCBIfam" id="NF007148">
    <property type="entry name" value="PRK09585.3-2"/>
    <property type="match status" value="1"/>
</dbReference>
<evidence type="ECO:0000256" key="1">
    <source>
        <dbReference type="HAMAP-Rule" id="MF_01270"/>
    </source>
</evidence>
<keyword evidence="1 2" id="KW-0808">Transferase</keyword>
<dbReference type="Pfam" id="PF03702">
    <property type="entry name" value="AnmK"/>
    <property type="match status" value="1"/>
</dbReference>
<dbReference type="RefSeq" id="WP_306101227.1">
    <property type="nucleotide sequence ID" value="NZ_CP162601.1"/>
</dbReference>
<dbReference type="HAMAP" id="MF_01270">
    <property type="entry name" value="AnhMurNAc_kinase"/>
    <property type="match status" value="1"/>
</dbReference>
<name>A0AB39HI44_9VIBR</name>